<comment type="caution">
    <text evidence="1">The sequence shown here is derived from an EMBL/GenBank/DDBJ whole genome shotgun (WGS) entry which is preliminary data.</text>
</comment>
<gene>
    <name evidence="1" type="ORF">T01_7264</name>
</gene>
<evidence type="ECO:0000313" key="1">
    <source>
        <dbReference type="EMBL" id="KRY04242.1"/>
    </source>
</evidence>
<dbReference type="Proteomes" id="UP000054776">
    <property type="component" value="Unassembled WGS sequence"/>
</dbReference>
<dbReference type="EMBL" id="JYDH01004473">
    <property type="protein sequence ID" value="KRY04242.1"/>
    <property type="molecule type" value="Genomic_DNA"/>
</dbReference>
<dbReference type="AlphaFoldDB" id="A0A0V0YVC2"/>
<accession>A0A0V0YVC2</accession>
<organism evidence="1 2">
    <name type="scientific">Trichinella spiralis</name>
    <name type="common">Trichina worm</name>
    <dbReference type="NCBI Taxonomy" id="6334"/>
    <lineage>
        <taxon>Eukaryota</taxon>
        <taxon>Metazoa</taxon>
        <taxon>Ecdysozoa</taxon>
        <taxon>Nematoda</taxon>
        <taxon>Enoplea</taxon>
        <taxon>Dorylaimia</taxon>
        <taxon>Trichinellida</taxon>
        <taxon>Trichinellidae</taxon>
        <taxon>Trichinella</taxon>
    </lineage>
</organism>
<reference evidence="1 2" key="1">
    <citation type="submission" date="2015-01" db="EMBL/GenBank/DDBJ databases">
        <title>Evolution of Trichinella species and genotypes.</title>
        <authorList>
            <person name="Korhonen P.K."/>
            <person name="Edoardo P."/>
            <person name="Giuseppe L.R."/>
            <person name="Gasser R.B."/>
        </authorList>
    </citation>
    <scope>NUCLEOTIDE SEQUENCE [LARGE SCALE GENOMIC DNA]</scope>
    <source>
        <strain evidence="1">ISS3</strain>
    </source>
</reference>
<protein>
    <submittedName>
        <fullName evidence="1">Uncharacterized protein</fullName>
    </submittedName>
</protein>
<keyword evidence="2" id="KW-1185">Reference proteome</keyword>
<proteinExistence type="predicted"/>
<sequence>MVFLYNFFPFLNGVTTVLKFCAMQLWSAFSAARFNPAILFFIMTVGI</sequence>
<dbReference type="InParanoid" id="A0A0V0YVC2"/>
<evidence type="ECO:0000313" key="2">
    <source>
        <dbReference type="Proteomes" id="UP000054776"/>
    </source>
</evidence>
<name>A0A0V0YVC2_TRISP</name>